<protein>
    <submittedName>
        <fullName evidence="3">XRE family transcriptional regulator</fullName>
    </submittedName>
</protein>
<dbReference type="Proteomes" id="UP001056535">
    <property type="component" value="Chromosome"/>
</dbReference>
<gene>
    <name evidence="3" type="ORF">NF557_02455</name>
</gene>
<dbReference type="SUPFAM" id="SSF47413">
    <property type="entry name" value="lambda repressor-like DNA-binding domains"/>
    <property type="match status" value="1"/>
</dbReference>
<evidence type="ECO:0000256" key="1">
    <source>
        <dbReference type="ARBA" id="ARBA00007227"/>
    </source>
</evidence>
<evidence type="ECO:0000313" key="3">
    <source>
        <dbReference type="EMBL" id="USQ76812.1"/>
    </source>
</evidence>
<dbReference type="InterPro" id="IPR001387">
    <property type="entry name" value="Cro/C1-type_HTH"/>
</dbReference>
<dbReference type="Gene3D" id="1.10.260.40">
    <property type="entry name" value="lambda repressor-like DNA-binding domains"/>
    <property type="match status" value="1"/>
</dbReference>
<dbReference type="PANTHER" id="PTHR43236:SF1">
    <property type="entry name" value="BLL7220 PROTEIN"/>
    <property type="match status" value="1"/>
</dbReference>
<keyword evidence="4" id="KW-1185">Reference proteome</keyword>
<organism evidence="3 4">
    <name type="scientific">Ornithinimicrobium cryptoxanthini</name>
    <dbReference type="NCBI Taxonomy" id="2934161"/>
    <lineage>
        <taxon>Bacteria</taxon>
        <taxon>Bacillati</taxon>
        <taxon>Actinomycetota</taxon>
        <taxon>Actinomycetes</taxon>
        <taxon>Micrococcales</taxon>
        <taxon>Ornithinimicrobiaceae</taxon>
        <taxon>Ornithinimicrobium</taxon>
    </lineage>
</organism>
<comment type="similarity">
    <text evidence="1">Belongs to the short-chain fatty acyl-CoA assimilation regulator (ScfR) family.</text>
</comment>
<dbReference type="PANTHER" id="PTHR43236">
    <property type="entry name" value="ANTITOXIN HIGA1"/>
    <property type="match status" value="1"/>
</dbReference>
<dbReference type="RefSeq" id="WP_252621515.1">
    <property type="nucleotide sequence ID" value="NZ_CP099490.1"/>
</dbReference>
<dbReference type="InterPro" id="IPR010359">
    <property type="entry name" value="IrrE_HExxH"/>
</dbReference>
<dbReference type="EMBL" id="CP099490">
    <property type="protein sequence ID" value="USQ76812.1"/>
    <property type="molecule type" value="Genomic_DNA"/>
</dbReference>
<reference evidence="3" key="1">
    <citation type="submission" date="2022-06" db="EMBL/GenBank/DDBJ databases">
        <title>Ornithinimicrobium JY.X270.</title>
        <authorList>
            <person name="Huang Y."/>
        </authorList>
    </citation>
    <scope>NUCLEOTIDE SEQUENCE</scope>
    <source>
        <strain evidence="3">JY.X270</strain>
    </source>
</reference>
<evidence type="ECO:0000313" key="4">
    <source>
        <dbReference type="Proteomes" id="UP001056535"/>
    </source>
</evidence>
<feature type="domain" description="HTH cro/C1-type" evidence="2">
    <location>
        <begin position="11"/>
        <end position="65"/>
    </location>
</feature>
<dbReference type="CDD" id="cd00093">
    <property type="entry name" value="HTH_XRE"/>
    <property type="match status" value="1"/>
</dbReference>
<name>A0ABY4YL00_9MICO</name>
<dbReference type="SMART" id="SM00530">
    <property type="entry name" value="HTH_XRE"/>
    <property type="match status" value="1"/>
</dbReference>
<accession>A0ABY4YL00</accession>
<evidence type="ECO:0000259" key="2">
    <source>
        <dbReference type="PROSITE" id="PS50943"/>
    </source>
</evidence>
<dbReference type="Gene3D" id="1.10.10.2910">
    <property type="match status" value="1"/>
</dbReference>
<dbReference type="InterPro" id="IPR010982">
    <property type="entry name" value="Lambda_DNA-bd_dom_sf"/>
</dbReference>
<dbReference type="PROSITE" id="PS50943">
    <property type="entry name" value="HTH_CROC1"/>
    <property type="match status" value="1"/>
</dbReference>
<sequence>MTEAMLNPTRLSAARKRRGWTLTKLASETGLSRVSLSAYENQHQDPSPQTLATLAGALGVEEAFLTADDLDEIPVESVSFRALSKMTARTRDRGLSSGRIAILINEWIEQRFALPDPDVPTLTGRNPELAAQEVRARWGLGEHPIGNMVHLLEAHGIRIFSLTDDTKELDAYCLNWHGQPFILLSREKSGERRRFNAAHELGHLVLHGEDKIPNGPDAEAEANQFAAAFLMPRAGVLAQGLTNASVHQVLEAKKRWSVAAMAMAHRANELGLMTEWAYRTVCIDLSRLGYRRGEPRGIPQESSMLLTKVMQQLRADQSGLAAIAADLGLNAAEVQAYMMGLTPLVVGGPSGSRTTGREGHLRVIENR</sequence>
<dbReference type="Pfam" id="PF06114">
    <property type="entry name" value="Peptidase_M78"/>
    <property type="match status" value="1"/>
</dbReference>
<proteinExistence type="inferred from homology"/>
<dbReference type="Pfam" id="PF01381">
    <property type="entry name" value="HTH_3"/>
    <property type="match status" value="1"/>
</dbReference>
<dbReference type="InterPro" id="IPR052345">
    <property type="entry name" value="Rad_response_metalloprotease"/>
</dbReference>